<reference evidence="3" key="1">
    <citation type="submission" date="2025-08" db="UniProtKB">
        <authorList>
            <consortium name="RefSeq"/>
        </authorList>
    </citation>
    <scope>IDENTIFICATION</scope>
    <source>
        <tissue evidence="3">Whole sample</tissue>
    </source>
</reference>
<name>A0A8B8AHP7_CRAVI</name>
<sequence>MSQVFSSVKMRRIIILYHCVVLVNSKLCSRSGSLVCCSGFVWNRIENRCIPEEVTNSITILSATNPPQSNAVTYTKGGLANVNATLPMNLSRGNTAAQTKELNACSDLEGRTNMRNKGLVAASVSLTAISCLFLVLYVRLHFYVTKSQPESLTAIIHTV</sequence>
<protein>
    <submittedName>
        <fullName evidence="3">Uncharacterized protein LOC111102536 isoform X1</fullName>
    </submittedName>
</protein>
<dbReference type="KEGG" id="cvn:111102536"/>
<dbReference type="AlphaFoldDB" id="A0A8B8AHP7"/>
<dbReference type="GeneID" id="111102536"/>
<keyword evidence="1" id="KW-0472">Membrane</keyword>
<keyword evidence="1" id="KW-0812">Transmembrane</keyword>
<organism evidence="2 3">
    <name type="scientific">Crassostrea virginica</name>
    <name type="common">Eastern oyster</name>
    <dbReference type="NCBI Taxonomy" id="6565"/>
    <lineage>
        <taxon>Eukaryota</taxon>
        <taxon>Metazoa</taxon>
        <taxon>Spiralia</taxon>
        <taxon>Lophotrochozoa</taxon>
        <taxon>Mollusca</taxon>
        <taxon>Bivalvia</taxon>
        <taxon>Autobranchia</taxon>
        <taxon>Pteriomorphia</taxon>
        <taxon>Ostreida</taxon>
        <taxon>Ostreoidea</taxon>
        <taxon>Ostreidae</taxon>
        <taxon>Crassostrea</taxon>
    </lineage>
</organism>
<dbReference type="RefSeq" id="XP_022291037.1">
    <property type="nucleotide sequence ID" value="XM_022435329.1"/>
</dbReference>
<accession>A0A8B8AHP7</accession>
<gene>
    <name evidence="3" type="primary">LOC111102536</name>
</gene>
<dbReference type="Proteomes" id="UP000694844">
    <property type="component" value="Chromosome 7"/>
</dbReference>
<feature type="transmembrane region" description="Helical" evidence="1">
    <location>
        <begin position="119"/>
        <end position="140"/>
    </location>
</feature>
<keyword evidence="2" id="KW-1185">Reference proteome</keyword>
<evidence type="ECO:0000313" key="2">
    <source>
        <dbReference type="Proteomes" id="UP000694844"/>
    </source>
</evidence>
<proteinExistence type="predicted"/>
<evidence type="ECO:0000256" key="1">
    <source>
        <dbReference type="SAM" id="Phobius"/>
    </source>
</evidence>
<keyword evidence="1" id="KW-1133">Transmembrane helix</keyword>
<evidence type="ECO:0000313" key="3">
    <source>
        <dbReference type="RefSeq" id="XP_022291037.1"/>
    </source>
</evidence>